<organism evidence="1 2">
    <name type="scientific">Mycobacterium intracellulare subsp. chimaera</name>
    <dbReference type="NCBI Taxonomy" id="222805"/>
    <lineage>
        <taxon>Bacteria</taxon>
        <taxon>Bacillati</taxon>
        <taxon>Actinomycetota</taxon>
        <taxon>Actinomycetes</taxon>
        <taxon>Mycobacteriales</taxon>
        <taxon>Mycobacteriaceae</taxon>
        <taxon>Mycobacterium</taxon>
        <taxon>Mycobacterium avium complex (MAC)</taxon>
    </lineage>
</organism>
<evidence type="ECO:0000313" key="1">
    <source>
        <dbReference type="EMBL" id="MDM3928733.1"/>
    </source>
</evidence>
<evidence type="ECO:0000313" key="2">
    <source>
        <dbReference type="Proteomes" id="UP001529272"/>
    </source>
</evidence>
<comment type="caution">
    <text evidence="1">The sequence shown here is derived from an EMBL/GenBank/DDBJ whole genome shotgun (WGS) entry which is preliminary data.</text>
</comment>
<proteinExistence type="predicted"/>
<keyword evidence="2" id="KW-1185">Reference proteome</keyword>
<dbReference type="RefSeq" id="WP_145929595.1">
    <property type="nucleotide sequence ID" value="NZ_CP012886.2"/>
</dbReference>
<protein>
    <submittedName>
        <fullName evidence="1">Uncharacterized protein</fullName>
    </submittedName>
</protein>
<accession>A0ABT7P6M7</accession>
<sequence length="219" mass="24100">MSRPAEVQALQGIQAAHARWAAANQELQTLTGLAADKQETPPIDALRADFEAQLEVTSAAQAFARTCPHTGPALDGLAAPAMVQAMFQIANAADDLPAEHTSLRRQFDEWLDLVARWTPAGGNHPPKRPSSTAHDDVLAAVDDWMEALFEREHDQLIERLVGDLPATKSIGVTPDGAIVERVHIQFPHNEADDTRDSKDAHDSWLARATRWLRSRSQRQ</sequence>
<reference evidence="2" key="1">
    <citation type="submission" date="2023-06" db="EMBL/GenBank/DDBJ databases">
        <title>Itaconate inhibition of nontuberculous mycobacteria.</title>
        <authorList>
            <person name="Spilker T."/>
        </authorList>
    </citation>
    <scope>NUCLEOTIDE SEQUENCE [LARGE SCALE GENOMIC DNA]</scope>
    <source>
        <strain evidence="2">FLAC1071</strain>
    </source>
</reference>
<name>A0ABT7P6M7_MYCIT</name>
<dbReference type="Proteomes" id="UP001529272">
    <property type="component" value="Unassembled WGS sequence"/>
</dbReference>
<gene>
    <name evidence="1" type="ORF">QRB35_22235</name>
</gene>
<reference evidence="1 2" key="2">
    <citation type="submission" date="2023-06" db="EMBL/GenBank/DDBJ databases">
        <title>Itaconate inhibition of nontuberculous mycobacteria.</title>
        <authorList>
            <person name="Breen P."/>
            <person name="Zimbric M."/>
            <person name="Caverly L."/>
        </authorList>
    </citation>
    <scope>NUCLEOTIDE SEQUENCE [LARGE SCALE GENOMIC DNA]</scope>
    <source>
        <strain evidence="1 2">FLAC1071</strain>
    </source>
</reference>
<dbReference type="EMBL" id="JASZZX010000025">
    <property type="protein sequence ID" value="MDM3928733.1"/>
    <property type="molecule type" value="Genomic_DNA"/>
</dbReference>